<name>A0AAC8VY39_9PROT</name>
<organism evidence="1 2">
    <name type="scientific">Azospirillum thiophilum</name>
    <dbReference type="NCBI Taxonomy" id="528244"/>
    <lineage>
        <taxon>Bacteria</taxon>
        <taxon>Pseudomonadati</taxon>
        <taxon>Pseudomonadota</taxon>
        <taxon>Alphaproteobacteria</taxon>
        <taxon>Rhodospirillales</taxon>
        <taxon>Azospirillaceae</taxon>
        <taxon>Azospirillum</taxon>
    </lineage>
</organism>
<sequence length="310" mass="33777">MAMTILCVTGCDARYFLTTLAFLRELEELSPRSRIRVCDFGMTDRQQAFLRDAGLLLERPAGLPADAHPYLCKGNLAGYCGAEEWSALLWLDSDMLLGALDPAALEALEADLCRSGAALAATGTIERASIARMMEGLRSAGHHVAPTLALLRDGGVDTGLPYISTGLMLWRSRELLADWGRACLDCPPQALLEQNVLNALAMRDPSSVLRLDARRWQVYDSALAGVEMPDPSNDRLLVLDGSPVMTVHASSRKGHHLDADLSLVMGGHVLKGYLRTFANPALQKRHLRNLLTVVNANRSAMEYIGVLQPC</sequence>
<dbReference type="SUPFAM" id="SSF53448">
    <property type="entry name" value="Nucleotide-diphospho-sugar transferases"/>
    <property type="match status" value="1"/>
</dbReference>
<evidence type="ECO:0000313" key="1">
    <source>
        <dbReference type="EMBL" id="ALG71346.1"/>
    </source>
</evidence>
<dbReference type="EMBL" id="CP012401">
    <property type="protein sequence ID" value="ALG71346.1"/>
    <property type="molecule type" value="Genomic_DNA"/>
</dbReference>
<evidence type="ECO:0000313" key="2">
    <source>
        <dbReference type="Proteomes" id="UP000069935"/>
    </source>
</evidence>
<reference evidence="2" key="1">
    <citation type="submission" date="2015-08" db="EMBL/GenBank/DDBJ databases">
        <title>Complete Genome Sequence of Azospirillum thiophilum BV-S.</title>
        <authorList>
            <person name="Fomenkov A."/>
            <person name="Vincze T."/>
            <person name="Grabovich M."/>
            <person name="Dubinina G."/>
            <person name="Orlova M."/>
            <person name="Belousova E."/>
            <person name="Roberts R.J."/>
        </authorList>
    </citation>
    <scope>NUCLEOTIDE SEQUENCE [LARGE SCALE GENOMIC DNA]</scope>
    <source>
        <strain evidence="2">BV-S</strain>
    </source>
</reference>
<dbReference type="AlphaFoldDB" id="A0AAC8VY39"/>
<dbReference type="Proteomes" id="UP000069935">
    <property type="component" value="Chromosome 1"/>
</dbReference>
<reference evidence="1 2" key="2">
    <citation type="journal article" date="2016" name="Genome Announc.">
        <title>Complete Genome Sequence of a Strain of Azospirillum thiophilum Isolated from a Sulfide Spring.</title>
        <authorList>
            <person name="Fomenkov A."/>
            <person name="Vincze T."/>
            <person name="Grabovich M."/>
            <person name="Anton B.P."/>
            <person name="Dubinina G."/>
            <person name="Orlova M."/>
            <person name="Belousova E."/>
            <person name="Roberts R.J."/>
        </authorList>
    </citation>
    <scope>NUCLEOTIDE SEQUENCE [LARGE SCALE GENOMIC DNA]</scope>
    <source>
        <strain evidence="1 2">BV-S</strain>
    </source>
</reference>
<keyword evidence="2" id="KW-1185">Reference proteome</keyword>
<protein>
    <submittedName>
        <fullName evidence="1">Uncharacterized protein</fullName>
    </submittedName>
</protein>
<dbReference type="KEGG" id="ati:AL072_10990"/>
<dbReference type="InterPro" id="IPR029044">
    <property type="entry name" value="Nucleotide-diphossugar_trans"/>
</dbReference>
<accession>A0AAC8VY39</accession>
<gene>
    <name evidence="1" type="ORF">AL072_10990</name>
</gene>
<proteinExistence type="predicted"/>